<evidence type="ECO:0000313" key="3">
    <source>
        <dbReference type="Proteomes" id="UP000729402"/>
    </source>
</evidence>
<organism evidence="2 3">
    <name type="scientific">Zizania palustris</name>
    <name type="common">Northern wild rice</name>
    <dbReference type="NCBI Taxonomy" id="103762"/>
    <lineage>
        <taxon>Eukaryota</taxon>
        <taxon>Viridiplantae</taxon>
        <taxon>Streptophyta</taxon>
        <taxon>Embryophyta</taxon>
        <taxon>Tracheophyta</taxon>
        <taxon>Spermatophyta</taxon>
        <taxon>Magnoliopsida</taxon>
        <taxon>Liliopsida</taxon>
        <taxon>Poales</taxon>
        <taxon>Poaceae</taxon>
        <taxon>BOP clade</taxon>
        <taxon>Oryzoideae</taxon>
        <taxon>Oryzeae</taxon>
        <taxon>Zizaniinae</taxon>
        <taxon>Zizania</taxon>
    </lineage>
</organism>
<feature type="region of interest" description="Disordered" evidence="1">
    <location>
        <begin position="95"/>
        <end position="123"/>
    </location>
</feature>
<accession>A0A8J6BS44</accession>
<dbReference type="AlphaFoldDB" id="A0A8J6BS44"/>
<feature type="compositionally biased region" description="Pro residues" evidence="1">
    <location>
        <begin position="59"/>
        <end position="72"/>
    </location>
</feature>
<reference evidence="2" key="2">
    <citation type="submission" date="2021-02" db="EMBL/GenBank/DDBJ databases">
        <authorList>
            <person name="Kimball J.A."/>
            <person name="Haas M.W."/>
            <person name="Macchietto M."/>
            <person name="Kono T."/>
            <person name="Duquette J."/>
            <person name="Shao M."/>
        </authorList>
    </citation>
    <scope>NUCLEOTIDE SEQUENCE</scope>
    <source>
        <tissue evidence="2">Fresh leaf tissue</tissue>
    </source>
</reference>
<evidence type="ECO:0000313" key="2">
    <source>
        <dbReference type="EMBL" id="KAG8091120.1"/>
    </source>
</evidence>
<keyword evidence="3" id="KW-1185">Reference proteome</keyword>
<feature type="region of interest" description="Disordered" evidence="1">
    <location>
        <begin position="53"/>
        <end position="72"/>
    </location>
</feature>
<sequence length="213" mass="23419">MEYLHEFNRLARYAPEEVRTNAFRQAKFLRGLKDELSIQIVATDYADFQRSPPLSLVPASPPPPPPASSPSLPPLRFLPFAASLPLYLRRLPSAASPPPPPLRRLPFAPSPPPSPLHRLPFTARHGGAFPKAVKTDAAAAAAAPKRTRQKRPKQRLQSKPSLPMEDDSCDLDFLNLVSPDLVRAATVSRSWRRFGSLPCPSASLPTVNSHNCL</sequence>
<feature type="region of interest" description="Disordered" evidence="1">
    <location>
        <begin position="140"/>
        <end position="164"/>
    </location>
</feature>
<feature type="compositionally biased region" description="Basic residues" evidence="1">
    <location>
        <begin position="145"/>
        <end position="156"/>
    </location>
</feature>
<proteinExistence type="predicted"/>
<dbReference type="EMBL" id="JAAALK010000081">
    <property type="protein sequence ID" value="KAG8091120.1"/>
    <property type="molecule type" value="Genomic_DNA"/>
</dbReference>
<protein>
    <recommendedName>
        <fullName evidence="4">F-box domain-containing protein</fullName>
    </recommendedName>
</protein>
<dbReference type="Proteomes" id="UP000729402">
    <property type="component" value="Unassembled WGS sequence"/>
</dbReference>
<name>A0A8J6BS44_ZIZPA</name>
<comment type="caution">
    <text evidence="2">The sequence shown here is derived from an EMBL/GenBank/DDBJ whole genome shotgun (WGS) entry which is preliminary data.</text>
</comment>
<gene>
    <name evidence="2" type="ORF">GUJ93_ZPchr0011g27244</name>
</gene>
<feature type="compositionally biased region" description="Pro residues" evidence="1">
    <location>
        <begin position="95"/>
        <end position="115"/>
    </location>
</feature>
<reference evidence="2" key="1">
    <citation type="journal article" date="2021" name="bioRxiv">
        <title>Whole Genome Assembly and Annotation of Northern Wild Rice, Zizania palustris L., Supports a Whole Genome Duplication in the Zizania Genus.</title>
        <authorList>
            <person name="Haas M."/>
            <person name="Kono T."/>
            <person name="Macchietto M."/>
            <person name="Millas R."/>
            <person name="McGilp L."/>
            <person name="Shao M."/>
            <person name="Duquette J."/>
            <person name="Hirsch C.N."/>
            <person name="Kimball J."/>
        </authorList>
    </citation>
    <scope>NUCLEOTIDE SEQUENCE</scope>
    <source>
        <tissue evidence="2">Fresh leaf tissue</tissue>
    </source>
</reference>
<evidence type="ECO:0000256" key="1">
    <source>
        <dbReference type="SAM" id="MobiDB-lite"/>
    </source>
</evidence>
<dbReference type="OrthoDB" id="63379at2759"/>
<evidence type="ECO:0008006" key="4">
    <source>
        <dbReference type="Google" id="ProtNLM"/>
    </source>
</evidence>